<comment type="caution">
    <text evidence="9">The sequence shown here is derived from an EMBL/GenBank/DDBJ whole genome shotgun (WGS) entry which is preliminary data.</text>
</comment>
<feature type="chain" id="PRO_5030534618" evidence="8">
    <location>
        <begin position="20"/>
        <end position="886"/>
    </location>
</feature>
<dbReference type="EMBL" id="JACIJG010000035">
    <property type="protein sequence ID" value="MBB5704560.1"/>
    <property type="molecule type" value="Genomic_DNA"/>
</dbReference>
<organism evidence="9 10">
    <name type="scientific">Brucella daejeonensis</name>
    <dbReference type="NCBI Taxonomy" id="659015"/>
    <lineage>
        <taxon>Bacteria</taxon>
        <taxon>Pseudomonadati</taxon>
        <taxon>Pseudomonadota</taxon>
        <taxon>Alphaproteobacteria</taxon>
        <taxon>Hyphomicrobiales</taxon>
        <taxon>Brucellaceae</taxon>
        <taxon>Brucella/Ochrobactrum group</taxon>
        <taxon>Brucella</taxon>
    </lineage>
</organism>
<evidence type="ECO:0000256" key="8">
    <source>
        <dbReference type="SAM" id="SignalP"/>
    </source>
</evidence>
<protein>
    <submittedName>
        <fullName evidence="9">Type IV secretion system protein VirD4</fullName>
    </submittedName>
</protein>
<gene>
    <name evidence="9" type="ORF">FHS76_004482</name>
</gene>
<feature type="signal peptide" evidence="8">
    <location>
        <begin position="1"/>
        <end position="19"/>
    </location>
</feature>
<evidence type="ECO:0000256" key="6">
    <source>
        <dbReference type="ARBA" id="ARBA00023136"/>
    </source>
</evidence>
<accession>A0A7W9B1L3</accession>
<comment type="subcellular location">
    <subcellularLocation>
        <location evidence="1">Cell membrane</location>
        <topology evidence="1">Multi-pass membrane protein</topology>
    </subcellularLocation>
</comment>
<evidence type="ECO:0000313" key="10">
    <source>
        <dbReference type="Proteomes" id="UP000555546"/>
    </source>
</evidence>
<evidence type="ECO:0000256" key="2">
    <source>
        <dbReference type="ARBA" id="ARBA00008806"/>
    </source>
</evidence>
<evidence type="ECO:0000256" key="5">
    <source>
        <dbReference type="ARBA" id="ARBA00022989"/>
    </source>
</evidence>
<dbReference type="InterPro" id="IPR051539">
    <property type="entry name" value="T4SS-coupling_protein"/>
</dbReference>
<evidence type="ECO:0000256" key="4">
    <source>
        <dbReference type="ARBA" id="ARBA00022692"/>
    </source>
</evidence>
<dbReference type="InterPro" id="IPR003688">
    <property type="entry name" value="TraG/VirD4"/>
</dbReference>
<dbReference type="InterPro" id="IPR027417">
    <property type="entry name" value="P-loop_NTPase"/>
</dbReference>
<dbReference type="CDD" id="cd01127">
    <property type="entry name" value="TrwB_TraG_TraD_VirD4"/>
    <property type="match status" value="1"/>
</dbReference>
<keyword evidence="6 7" id="KW-0472">Membrane</keyword>
<sequence>MKCYILALALALPWATANAQGMAPETCQDTFVESIRQAAAARDADALHKLYDQTDIREYAKASDERLDARFINEPTCANIQHTVQEIKTLWKSLDEVESAERTEQQQRQAENLLNGAQAQILSRNRSQVIAGMETVKTYLLDTERAFVGKGLAACFTAGGSVQNVQQACDPVPHFKRAIDREFNRLNWPVAASPSAAYAWLIDQYKNGPQSIQKPIENFLQLNVTDLRAEDFGGRVAQLQGKERAVQAQQARTVARETRKEHDATVIGNITSMGDRLKESLWNILGGLLLVFLFPVVFAIPIVGPLIRVFMPAEKAARGLFLLWVTTLPFYAAYVVLGGFIAPLAAMVPGWFRLPLLLLLFVPACVLVQRSRWYAALYARLPARLRGIAAAPRGTQAAAPAPSNGLHGSAHWTTTEQAIQKGHYQPVGHVLADSHGFALGRPLDADNKAMQGYDARFRYMGHVLTIAPNGSGKGIGSVIPNLLDYPGSTVVLDVKGENYAATARFRREQLGHDVYLVDPFGVTGQPSHRFNWIDRLDPDSPAVVEEAGALADLMIVSEGHASDASAHFNETAKIFLRGLLVHVATLAPASRNMSEVRRLLSLGEDETKALLADMITNTRGFDLPPRAARAFMNTPDKERGSLRSTLNRHLAFLDDPRLISTLAATDFAFDDLKRKPMTVYLVMPPHSLHAYRGYVRGFFGQAIMSVLATGLQKPGDLRVLFLLDEFAQLGHMSIIAEKLSVIRGYGAAMWFILQNLGQLKETYPRWQDFFANCNAKQWFGTSDVDTAKYISESLGKLTVEYNTANSSSGSSFGSGVSSNSGAGVSQQFTGRDLLTPDEVMRLPNDVEIVQVQGEAPYTLRRLNYLTDPEYAGRFDSAFPERDRATV</sequence>
<dbReference type="Proteomes" id="UP000555546">
    <property type="component" value="Unassembled WGS sequence"/>
</dbReference>
<dbReference type="Pfam" id="PF02534">
    <property type="entry name" value="T4SS-DNA_transf"/>
    <property type="match status" value="1"/>
</dbReference>
<keyword evidence="8" id="KW-0732">Signal</keyword>
<reference evidence="9 10" key="1">
    <citation type="submission" date="2020-08" db="EMBL/GenBank/DDBJ databases">
        <title>Genomic Encyclopedia of Type Strains, Phase IV (KMG-IV): sequencing the most valuable type-strain genomes for metagenomic binning, comparative biology and taxonomic classification.</title>
        <authorList>
            <person name="Goeker M."/>
        </authorList>
    </citation>
    <scope>NUCLEOTIDE SEQUENCE [LARGE SCALE GENOMIC DNA]</scope>
    <source>
        <strain evidence="9 10">DSM 26944</strain>
    </source>
</reference>
<feature type="transmembrane region" description="Helical" evidence="7">
    <location>
        <begin position="281"/>
        <end position="307"/>
    </location>
</feature>
<comment type="similarity">
    <text evidence="2">Belongs to the VirD4/TraG family.</text>
</comment>
<dbReference type="RefSeq" id="WP_210306203.1">
    <property type="nucleotide sequence ID" value="NZ_JACIJG010000035.1"/>
</dbReference>
<dbReference type="GO" id="GO:0005886">
    <property type="term" value="C:plasma membrane"/>
    <property type="evidence" value="ECO:0007669"/>
    <property type="project" value="UniProtKB-SubCell"/>
</dbReference>
<evidence type="ECO:0000256" key="3">
    <source>
        <dbReference type="ARBA" id="ARBA00022475"/>
    </source>
</evidence>
<proteinExistence type="inferred from homology"/>
<keyword evidence="4 7" id="KW-0812">Transmembrane</keyword>
<name>A0A7W9B1L3_9HYPH</name>
<evidence type="ECO:0000256" key="1">
    <source>
        <dbReference type="ARBA" id="ARBA00004651"/>
    </source>
</evidence>
<dbReference type="AlphaFoldDB" id="A0A7W9B1L3"/>
<keyword evidence="3" id="KW-1003">Cell membrane</keyword>
<keyword evidence="5 7" id="KW-1133">Transmembrane helix</keyword>
<evidence type="ECO:0000256" key="7">
    <source>
        <dbReference type="SAM" id="Phobius"/>
    </source>
</evidence>
<dbReference type="PANTHER" id="PTHR37937">
    <property type="entry name" value="CONJUGATIVE TRANSFER: DNA TRANSPORT"/>
    <property type="match status" value="1"/>
</dbReference>
<dbReference type="SUPFAM" id="SSF52540">
    <property type="entry name" value="P-loop containing nucleoside triphosphate hydrolases"/>
    <property type="match status" value="1"/>
</dbReference>
<keyword evidence="10" id="KW-1185">Reference proteome</keyword>
<feature type="transmembrane region" description="Helical" evidence="7">
    <location>
        <begin position="319"/>
        <end position="345"/>
    </location>
</feature>
<evidence type="ECO:0000313" key="9">
    <source>
        <dbReference type="EMBL" id="MBB5704560.1"/>
    </source>
</evidence>
<dbReference type="PANTHER" id="PTHR37937:SF1">
    <property type="entry name" value="CONJUGATIVE TRANSFER: DNA TRANSPORT"/>
    <property type="match status" value="1"/>
</dbReference>
<dbReference type="Gene3D" id="3.40.50.300">
    <property type="entry name" value="P-loop containing nucleotide triphosphate hydrolases"/>
    <property type="match status" value="1"/>
</dbReference>